<dbReference type="Pfam" id="PF10551">
    <property type="entry name" value="MULE"/>
    <property type="match status" value="1"/>
</dbReference>
<evidence type="ECO:0000313" key="7">
    <source>
        <dbReference type="RefSeq" id="XP_018497477.1"/>
    </source>
</evidence>
<dbReference type="Proteomes" id="UP000694867">
    <property type="component" value="Unplaced"/>
</dbReference>
<keyword evidence="1" id="KW-0479">Metal-binding</keyword>
<gene>
    <name evidence="7" type="primary">LOC108865186</name>
    <name evidence="8" type="synonym">LOC108864276</name>
</gene>
<evidence type="ECO:0000256" key="3">
    <source>
        <dbReference type="ARBA" id="ARBA00022833"/>
    </source>
</evidence>
<name>A0AAJ7L6M2_9ACAR</name>
<dbReference type="AlphaFoldDB" id="A0AAJ7L6M2"/>
<evidence type="ECO:0000259" key="5">
    <source>
        <dbReference type="Pfam" id="PF10551"/>
    </source>
</evidence>
<accession>A0AAJ7L6M2</accession>
<reference evidence="7 8" key="1">
    <citation type="submission" date="2025-04" db="UniProtKB">
        <authorList>
            <consortium name="RefSeq"/>
        </authorList>
    </citation>
    <scope>IDENTIFICATION</scope>
</reference>
<dbReference type="InterPro" id="IPR018289">
    <property type="entry name" value="MULE_transposase_dom"/>
</dbReference>
<feature type="domain" description="MULE transposase" evidence="5">
    <location>
        <begin position="191"/>
        <end position="285"/>
    </location>
</feature>
<evidence type="ECO:0000259" key="4">
    <source>
        <dbReference type="Pfam" id="PF04500"/>
    </source>
</evidence>
<keyword evidence="3" id="KW-0862">Zinc</keyword>
<dbReference type="KEGG" id="goe:108865186"/>
<sequence length="478" mass="55354">MNVQAVESTKGRSLYRANGFLYELEEKILEKLYCRCVQKRWRNCGARSILCKAPEPTIVRLSGAHNHEPDDEKFLRLSAVAKMKKVVVDQPDRGVKEVYAESLISVVSELRDDFNDEEIGLSVPIFASVRRKRGSIRPRLPMSRSDIELDDVWTKTLDGEPFLLIDDGGEDRILGFSTREMIFALCEAETVFMDGTFRVVPELFLQLYSLHAFYRGQMVPLAFFLLPDKRKDTYRRMFVLLKNYAASIGRSFDPRSFRLDFETAVVRVIDEMFPSAEAKGCLFHFGQALWRKAQALGLSCFNEDAEVKRFLRCVKAMALVPVIHLDDVWLEINAQSPEITHPAYPAVERFKEYFIHTWLQNETIFPRSLWNHYRNFGARTTNHLEAWHRGLNALIRKMHVNVFQMVKRLQHQERKYKILMLQLRMGQAPSPPTKKYQNLHENLMKFVDQNESSEISLMQYVTAVAFNLHADSPTSSGS</sequence>
<dbReference type="Gene3D" id="2.20.25.240">
    <property type="match status" value="1"/>
</dbReference>
<dbReference type="PANTHER" id="PTHR47160:SF10">
    <property type="entry name" value="MULE TRANSPOSASE DOMAIN-CONTAINING PROTEIN"/>
    <property type="match status" value="1"/>
</dbReference>
<evidence type="ECO:0000256" key="1">
    <source>
        <dbReference type="ARBA" id="ARBA00022723"/>
    </source>
</evidence>
<dbReference type="RefSeq" id="XP_018497477.1">
    <property type="nucleotide sequence ID" value="XM_018641961.1"/>
</dbReference>
<dbReference type="RefSeq" id="XP_028967332.1">
    <property type="nucleotide sequence ID" value="XM_029111499.1"/>
</dbReference>
<dbReference type="GeneID" id="108865186"/>
<dbReference type="InterPro" id="IPR007588">
    <property type="entry name" value="Znf_FLYWCH"/>
</dbReference>
<organism evidence="6 7">
    <name type="scientific">Galendromus occidentalis</name>
    <name type="common">western predatory mite</name>
    <dbReference type="NCBI Taxonomy" id="34638"/>
    <lineage>
        <taxon>Eukaryota</taxon>
        <taxon>Metazoa</taxon>
        <taxon>Ecdysozoa</taxon>
        <taxon>Arthropoda</taxon>
        <taxon>Chelicerata</taxon>
        <taxon>Arachnida</taxon>
        <taxon>Acari</taxon>
        <taxon>Parasitiformes</taxon>
        <taxon>Mesostigmata</taxon>
        <taxon>Gamasina</taxon>
        <taxon>Phytoseioidea</taxon>
        <taxon>Phytoseiidae</taxon>
        <taxon>Typhlodrominae</taxon>
        <taxon>Galendromus</taxon>
    </lineage>
</organism>
<proteinExistence type="predicted"/>
<feature type="domain" description="FLYWCH-type" evidence="4">
    <location>
        <begin position="6"/>
        <end position="67"/>
    </location>
</feature>
<dbReference type="PANTHER" id="PTHR47160">
    <property type="entry name" value="PUTATIVE-RELATED"/>
    <property type="match status" value="1"/>
</dbReference>
<dbReference type="GO" id="GO:0008270">
    <property type="term" value="F:zinc ion binding"/>
    <property type="evidence" value="ECO:0007669"/>
    <property type="project" value="UniProtKB-KW"/>
</dbReference>
<dbReference type="KEGG" id="goe:108864276"/>
<evidence type="ECO:0000313" key="6">
    <source>
        <dbReference type="Proteomes" id="UP000694867"/>
    </source>
</evidence>
<keyword evidence="6" id="KW-1185">Reference proteome</keyword>
<keyword evidence="2" id="KW-0863">Zinc-finger</keyword>
<protein>
    <submittedName>
        <fullName evidence="8">Uncharacterized protein LOC108864276</fullName>
    </submittedName>
    <submittedName>
        <fullName evidence="7">Uncharacterized protein LOC108865186</fullName>
    </submittedName>
</protein>
<dbReference type="Pfam" id="PF04500">
    <property type="entry name" value="FLYWCH"/>
    <property type="match status" value="1"/>
</dbReference>
<evidence type="ECO:0000313" key="8">
    <source>
        <dbReference type="RefSeq" id="XP_028967332.1"/>
    </source>
</evidence>
<evidence type="ECO:0000256" key="2">
    <source>
        <dbReference type="ARBA" id="ARBA00022771"/>
    </source>
</evidence>